<dbReference type="PANTHER" id="PTHR32063">
    <property type="match status" value="1"/>
</dbReference>
<gene>
    <name evidence="2" type="ORF">IAB82_00815</name>
</gene>
<evidence type="ECO:0000313" key="2">
    <source>
        <dbReference type="EMBL" id="MBO8470319.1"/>
    </source>
</evidence>
<organism evidence="2 3">
    <name type="scientific">Candidatus Cryptobacteroides faecavium</name>
    <dbReference type="NCBI Taxonomy" id="2840762"/>
    <lineage>
        <taxon>Bacteria</taxon>
        <taxon>Pseudomonadati</taxon>
        <taxon>Bacteroidota</taxon>
        <taxon>Bacteroidia</taxon>
        <taxon>Bacteroidales</taxon>
        <taxon>Candidatus Cryptobacteroides</taxon>
    </lineage>
</organism>
<dbReference type="Gene3D" id="3.30.70.1430">
    <property type="entry name" value="Multidrug efflux transporter AcrB pore domain"/>
    <property type="match status" value="2"/>
</dbReference>
<dbReference type="Gene3D" id="3.30.2090.10">
    <property type="entry name" value="Multidrug efflux transporter AcrB TolC docking domain, DN and DC subdomains"/>
    <property type="match status" value="2"/>
</dbReference>
<feature type="transmembrane region" description="Helical" evidence="1">
    <location>
        <begin position="988"/>
        <end position="1014"/>
    </location>
</feature>
<feature type="transmembrane region" description="Helical" evidence="1">
    <location>
        <begin position="959"/>
        <end position="976"/>
    </location>
</feature>
<keyword evidence="1" id="KW-0472">Membrane</keyword>
<dbReference type="SUPFAM" id="SSF82714">
    <property type="entry name" value="Multidrug efflux transporter AcrB TolC docking domain, DN and DC subdomains"/>
    <property type="match status" value="1"/>
</dbReference>
<comment type="caution">
    <text evidence="2">The sequence shown here is derived from an EMBL/GenBank/DDBJ whole genome shotgun (WGS) entry which is preliminary data.</text>
</comment>
<dbReference type="InterPro" id="IPR001036">
    <property type="entry name" value="Acrflvin-R"/>
</dbReference>
<dbReference type="Gene3D" id="3.30.70.1440">
    <property type="entry name" value="Multidrug efflux transporter AcrB pore domain"/>
    <property type="match status" value="1"/>
</dbReference>
<dbReference type="GO" id="GO:0042910">
    <property type="term" value="F:xenobiotic transmembrane transporter activity"/>
    <property type="evidence" value="ECO:0007669"/>
    <property type="project" value="TreeGrafter"/>
</dbReference>
<feature type="transmembrane region" description="Helical" evidence="1">
    <location>
        <begin position="441"/>
        <end position="468"/>
    </location>
</feature>
<feature type="transmembrane region" description="Helical" evidence="1">
    <location>
        <begin position="12"/>
        <end position="30"/>
    </location>
</feature>
<reference evidence="2" key="1">
    <citation type="submission" date="2020-10" db="EMBL/GenBank/DDBJ databases">
        <authorList>
            <person name="Gilroy R."/>
        </authorList>
    </citation>
    <scope>NUCLEOTIDE SEQUENCE</scope>
    <source>
        <strain evidence="2">B2-22910</strain>
    </source>
</reference>
<dbReference type="InterPro" id="IPR027463">
    <property type="entry name" value="AcrB_DN_DC_subdom"/>
</dbReference>
<feature type="transmembrane region" description="Helical" evidence="1">
    <location>
        <begin position="370"/>
        <end position="390"/>
    </location>
</feature>
<dbReference type="EMBL" id="JADIMB010000006">
    <property type="protein sequence ID" value="MBO8470319.1"/>
    <property type="molecule type" value="Genomic_DNA"/>
</dbReference>
<protein>
    <submittedName>
        <fullName evidence="2">Efflux RND transporter permease subunit</fullName>
    </submittedName>
</protein>
<dbReference type="Gene3D" id="1.20.1640.10">
    <property type="entry name" value="Multidrug efflux transporter AcrB transmembrane domain"/>
    <property type="match status" value="2"/>
</dbReference>
<dbReference type="GO" id="GO:0005886">
    <property type="term" value="C:plasma membrane"/>
    <property type="evidence" value="ECO:0007669"/>
    <property type="project" value="TreeGrafter"/>
</dbReference>
<sequence>MLRRILDRPITVTMALLVVIVLGIVSMRLLPISLIPEVDIPYITVQVSAPDLSAREIDETVVKPLRQQLIQIHSLEDIQSESRDGSGNIRLTFRQGADIDYLFIEVNEKIDRSMGALREIERPKVLKSSATDIPAFYINMTLRNESALPEGTDTSLFPVTEQFTRMSRFASEVAVKRIEQLDEVAMVDISGCVTPEILVIPDQEALRRMGMSESEFESCITSADIRLGSLTIRDGEYRYSVKFQSFASDKEDIGDIYINREGKLYQVKDIARVIEHPAKRSGLVRSEGRDAVTMAVIKQSDAKMADLKRSITGLMDQFEKDYPDVEFEITRDQTELLEYSINNLVSNIIAGVVLACIVIFLFMQDFRSPTLVAFTIPAALVFSMLVFYAIGLTVNIISLSGLVLGVGMMVDNTIVLIDNITARWQRGDPLRRAVLKGTSEVVAPMLSSVLTTCAVFIPLIFVSGIAGAMFYDQAMAVTVVLLTAYVVTVTVVPVYYWWWYRGFSSFRPNPFLEKFSFSRVIGKYESGLMWVFRHRWAGWGLFAASIAGIAVCFICIPKEKLPEITYTDMIMKVDWNDHLSLEQNTERVKDIESLAQGHVTQFTSMVGMQQFVLSHSGDPSVSEAVLYFKCPDASSLEELRRAIDAFLARGYPEAVYSFEASGNIFDMVFAEKEPDLVARLRPVSVPELDAGLLESVRAKVAGRFPGMYIPEVALKKDMLYVADPQMMALYGVTYSDLVDVLENALNSNSLFNIVQGDETLPVVMGVDTRDIHSIIDGTSIWKDGHDIPVNVLMKQTYDEDLKTMTAGAEGSFYPLCMDLSGYSASEVMALVRETVQRDGNFEVSFSGSYFSNRKMIGELAVVLAIALILLYLILASQFESLVQPLIIMSEIVIDIFGALLLLWVCGATINLMSMIGLVVVCGIVINDSILKIDTINRLRKDGFRLKHAIMEAGQRRLKAIVMTSLTTILSVCPFLGRGNMGDDLQYPMSLVIIAGMVVGTTISLFFVPIVYYEIYKKQENTEK</sequence>
<proteinExistence type="predicted"/>
<dbReference type="AlphaFoldDB" id="A0A9D9IEH3"/>
<feature type="transmembrane region" description="Helical" evidence="1">
    <location>
        <begin position="396"/>
        <end position="420"/>
    </location>
</feature>
<reference evidence="2" key="2">
    <citation type="journal article" date="2021" name="PeerJ">
        <title>Extensive microbial diversity within the chicken gut microbiome revealed by metagenomics and culture.</title>
        <authorList>
            <person name="Gilroy R."/>
            <person name="Ravi A."/>
            <person name="Getino M."/>
            <person name="Pursley I."/>
            <person name="Horton D.L."/>
            <person name="Alikhan N.F."/>
            <person name="Baker D."/>
            <person name="Gharbi K."/>
            <person name="Hall N."/>
            <person name="Watson M."/>
            <person name="Adriaenssens E.M."/>
            <person name="Foster-Nyarko E."/>
            <person name="Jarju S."/>
            <person name="Secka A."/>
            <person name="Antonio M."/>
            <person name="Oren A."/>
            <person name="Chaudhuri R.R."/>
            <person name="La Ragione R."/>
            <person name="Hildebrand F."/>
            <person name="Pallen M.J."/>
        </authorList>
    </citation>
    <scope>NUCLEOTIDE SEQUENCE</scope>
    <source>
        <strain evidence="2">B2-22910</strain>
    </source>
</reference>
<dbReference type="Proteomes" id="UP000823603">
    <property type="component" value="Unassembled WGS sequence"/>
</dbReference>
<name>A0A9D9IEH3_9BACT</name>
<evidence type="ECO:0000313" key="3">
    <source>
        <dbReference type="Proteomes" id="UP000823603"/>
    </source>
</evidence>
<feature type="transmembrane region" description="Helical" evidence="1">
    <location>
        <begin position="474"/>
        <end position="498"/>
    </location>
</feature>
<dbReference type="SUPFAM" id="SSF82866">
    <property type="entry name" value="Multidrug efflux transporter AcrB transmembrane domain"/>
    <property type="match status" value="2"/>
</dbReference>
<dbReference type="Gene3D" id="3.30.70.1320">
    <property type="entry name" value="Multidrug efflux transporter AcrB pore domain like"/>
    <property type="match status" value="1"/>
</dbReference>
<keyword evidence="1" id="KW-1133">Transmembrane helix</keyword>
<feature type="transmembrane region" description="Helical" evidence="1">
    <location>
        <begin position="536"/>
        <end position="556"/>
    </location>
</feature>
<dbReference type="Pfam" id="PF00873">
    <property type="entry name" value="ACR_tran"/>
    <property type="match status" value="1"/>
</dbReference>
<evidence type="ECO:0000256" key="1">
    <source>
        <dbReference type="SAM" id="Phobius"/>
    </source>
</evidence>
<dbReference type="SUPFAM" id="SSF82693">
    <property type="entry name" value="Multidrug efflux transporter AcrB pore domain, PN1, PN2, PC1 and PC2 subdomains"/>
    <property type="match status" value="2"/>
</dbReference>
<dbReference type="PRINTS" id="PR00702">
    <property type="entry name" value="ACRIFLAVINRP"/>
</dbReference>
<feature type="transmembrane region" description="Helical" evidence="1">
    <location>
        <begin position="344"/>
        <end position="363"/>
    </location>
</feature>
<accession>A0A9D9IEH3</accession>
<keyword evidence="1" id="KW-0812">Transmembrane</keyword>
<feature type="transmembrane region" description="Helical" evidence="1">
    <location>
        <begin position="855"/>
        <end position="874"/>
    </location>
</feature>
<dbReference type="PANTHER" id="PTHR32063:SF0">
    <property type="entry name" value="SWARMING MOTILITY PROTEIN SWRC"/>
    <property type="match status" value="1"/>
</dbReference>
<feature type="transmembrane region" description="Helical" evidence="1">
    <location>
        <begin position="881"/>
        <end position="903"/>
    </location>
</feature>